<protein>
    <submittedName>
        <fullName evidence="1">Uncharacterized protein</fullName>
    </submittedName>
</protein>
<accession>A0A0M3STH9</accession>
<keyword evidence="1" id="KW-0614">Plasmid</keyword>
<organism evidence="1">
    <name type="scientific">Raoultella ornithinolytica</name>
    <name type="common">Klebsiella ornithinolytica</name>
    <dbReference type="NCBI Taxonomy" id="54291"/>
    <lineage>
        <taxon>Bacteria</taxon>
        <taxon>Pseudomonadati</taxon>
        <taxon>Pseudomonadota</taxon>
        <taxon>Gammaproteobacteria</taxon>
        <taxon>Enterobacterales</taxon>
        <taxon>Enterobacteriaceae</taxon>
        <taxon>Klebsiella/Raoultella group</taxon>
        <taxon>Raoultella</taxon>
    </lineage>
</organism>
<reference evidence="1" key="1">
    <citation type="submission" date="2015-06" db="EMBL/GenBank/DDBJ databases">
        <title>Carbapenemase-producing Raoultella ornithinolytica.</title>
        <authorList>
            <person name="Sun J."/>
            <person name="Zhang F."/>
        </authorList>
    </citation>
    <scope>NUCLEOTIDE SEQUENCE</scope>
    <source>
        <strain evidence="1">RJ46C</strain>
        <plasmid evidence="1">pRJ46C</plasmid>
    </source>
</reference>
<dbReference type="EMBL" id="KT225520">
    <property type="protein sequence ID" value="ALD82494.1"/>
    <property type="molecule type" value="Genomic_DNA"/>
</dbReference>
<proteinExistence type="predicted"/>
<geneLocation type="plasmid" evidence="1">
    <name>pRJ46C</name>
</geneLocation>
<evidence type="ECO:0000313" key="1">
    <source>
        <dbReference type="EMBL" id="ALD82494.1"/>
    </source>
</evidence>
<sequence length="56" mass="6835">MHRHFYHSQELSALEKEFKDKRIIKLYIDRVSNEKELFAGVTHFVCRLINKRFGRV</sequence>
<dbReference type="AlphaFoldDB" id="A0A0M3STH9"/>
<name>A0A0M3STH9_RAOOR</name>